<dbReference type="RefSeq" id="XP_069231334.1">
    <property type="nucleotide sequence ID" value="XM_069371574.1"/>
</dbReference>
<keyword evidence="3" id="KW-1185">Reference proteome</keyword>
<evidence type="ECO:0000313" key="3">
    <source>
        <dbReference type="Proteomes" id="UP000803884"/>
    </source>
</evidence>
<keyword evidence="1" id="KW-0732">Signal</keyword>
<feature type="chain" id="PRO_5044306210" evidence="1">
    <location>
        <begin position="19"/>
        <end position="285"/>
    </location>
</feature>
<proteinExistence type="predicted"/>
<feature type="signal peptide" evidence="1">
    <location>
        <begin position="1"/>
        <end position="18"/>
    </location>
</feature>
<dbReference type="GeneID" id="96004412"/>
<dbReference type="EMBL" id="JAAQHG020000007">
    <property type="protein sequence ID" value="KAL1588229.1"/>
    <property type="molecule type" value="Genomic_DNA"/>
</dbReference>
<dbReference type="Proteomes" id="UP000803884">
    <property type="component" value="Unassembled WGS sequence"/>
</dbReference>
<accession>A0AB34KYM3</accession>
<gene>
    <name evidence="2" type="ORF">WHR41_02968</name>
</gene>
<comment type="caution">
    <text evidence="2">The sequence shown here is derived from an EMBL/GenBank/DDBJ whole genome shotgun (WGS) entry which is preliminary data.</text>
</comment>
<name>A0AB34KYM3_9PEZI</name>
<evidence type="ECO:0000313" key="2">
    <source>
        <dbReference type="EMBL" id="KAL1588229.1"/>
    </source>
</evidence>
<organism evidence="2 3">
    <name type="scientific">Cladosporium halotolerans</name>
    <dbReference type="NCBI Taxonomy" id="1052096"/>
    <lineage>
        <taxon>Eukaryota</taxon>
        <taxon>Fungi</taxon>
        <taxon>Dikarya</taxon>
        <taxon>Ascomycota</taxon>
        <taxon>Pezizomycotina</taxon>
        <taxon>Dothideomycetes</taxon>
        <taxon>Dothideomycetidae</taxon>
        <taxon>Cladosporiales</taxon>
        <taxon>Cladosporiaceae</taxon>
        <taxon>Cladosporium</taxon>
    </lineage>
</organism>
<reference evidence="2 3" key="1">
    <citation type="journal article" date="2020" name="Microbiol. Resour. Announc.">
        <title>Draft Genome Sequence of a Cladosporium Species Isolated from the Mesophotic Ascidian Didemnum maculosum.</title>
        <authorList>
            <person name="Gioti A."/>
            <person name="Siaperas R."/>
            <person name="Nikolaivits E."/>
            <person name="Le Goff G."/>
            <person name="Ouazzani J."/>
            <person name="Kotoulas G."/>
            <person name="Topakas E."/>
        </authorList>
    </citation>
    <scope>NUCLEOTIDE SEQUENCE [LARGE SCALE GENOMIC DNA]</scope>
    <source>
        <strain evidence="2 3">TM138-S3</strain>
    </source>
</reference>
<dbReference type="AlphaFoldDB" id="A0AB34KYM3"/>
<protein>
    <submittedName>
        <fullName evidence="2">Uncharacterized protein</fullName>
    </submittedName>
</protein>
<evidence type="ECO:0000256" key="1">
    <source>
        <dbReference type="SAM" id="SignalP"/>
    </source>
</evidence>
<sequence>MHHLTTIALFASLSNALAVNKEATTTISHGRQTSQESLDRCEAAANCEIYDDDFWGKAIRFKEGMGPGTEAHKLMKARSAVQRDSTEEDLVYKRDGAHSIATTSDTSINFGSTGASGTYGLFHKLYDVCHEGGCESNPIYLSSTYASDTSEYQQDLALYARGSYDGWDQRTVFIEAIKAVAGTNEQCEDKTWYAVTGGGQVGGAVIDGTVRECRQTYYIQVDRWESDGGYGGGISATAQEVQNENGWCQFLNIVSQAASILGAVPGSGYISSGADFFGAITGSGC</sequence>